<protein>
    <submittedName>
        <fullName evidence="1">Uncharacterized protein</fullName>
    </submittedName>
</protein>
<proteinExistence type="predicted"/>
<name>A0A0L0MXX5_TOLOC</name>
<accession>A0A0L0MXX5</accession>
<dbReference type="Proteomes" id="UP000036947">
    <property type="component" value="Unassembled WGS sequence"/>
</dbReference>
<evidence type="ECO:0000313" key="2">
    <source>
        <dbReference type="Proteomes" id="UP000036947"/>
    </source>
</evidence>
<comment type="caution">
    <text evidence="1">The sequence shown here is derived from an EMBL/GenBank/DDBJ whole genome shotgun (WGS) entry which is preliminary data.</text>
</comment>
<sequence length="79" mass="9009">MAEQICTGKMRLHKEIFKDLNDADEGDSLLLRQGFSFDILFDAGERACELVELNVFGVRMDRRLLYGDDSEDLVLRAAL</sequence>
<dbReference type="OrthoDB" id="360540at2759"/>
<dbReference type="EMBL" id="LFRF01000052">
    <property type="protein sequence ID" value="KND86616.1"/>
    <property type="molecule type" value="Genomic_DNA"/>
</dbReference>
<gene>
    <name evidence="1" type="ORF">TOPH_08730</name>
</gene>
<organism evidence="1 2">
    <name type="scientific">Tolypocladium ophioglossoides (strain CBS 100239)</name>
    <name type="common">Snaketongue truffleclub</name>
    <name type="synonym">Elaphocordyceps ophioglossoides</name>
    <dbReference type="NCBI Taxonomy" id="1163406"/>
    <lineage>
        <taxon>Eukaryota</taxon>
        <taxon>Fungi</taxon>
        <taxon>Dikarya</taxon>
        <taxon>Ascomycota</taxon>
        <taxon>Pezizomycotina</taxon>
        <taxon>Sordariomycetes</taxon>
        <taxon>Hypocreomycetidae</taxon>
        <taxon>Hypocreales</taxon>
        <taxon>Ophiocordycipitaceae</taxon>
        <taxon>Tolypocladium</taxon>
    </lineage>
</organism>
<dbReference type="AlphaFoldDB" id="A0A0L0MXX5"/>
<keyword evidence="2" id="KW-1185">Reference proteome</keyword>
<reference evidence="1 2" key="1">
    <citation type="journal article" date="2015" name="BMC Genomics">
        <title>The genome of the truffle-parasite Tolypocladium ophioglossoides and the evolution of antifungal peptaibiotics.</title>
        <authorList>
            <person name="Quandt C.A."/>
            <person name="Bushley K.E."/>
            <person name="Spatafora J.W."/>
        </authorList>
    </citation>
    <scope>NUCLEOTIDE SEQUENCE [LARGE SCALE GENOMIC DNA]</scope>
    <source>
        <strain evidence="1 2">CBS 100239</strain>
    </source>
</reference>
<evidence type="ECO:0000313" key="1">
    <source>
        <dbReference type="EMBL" id="KND86616.1"/>
    </source>
</evidence>